<name>A0ABR7L507_9PSEU</name>
<feature type="chain" id="PRO_5045989726" evidence="1">
    <location>
        <begin position="31"/>
        <end position="549"/>
    </location>
</feature>
<dbReference type="InterPro" id="IPR032093">
    <property type="entry name" value="PhoD_N"/>
</dbReference>
<dbReference type="RefSeq" id="WP_187220271.1">
    <property type="nucleotide sequence ID" value="NZ_JABVED010000005.1"/>
</dbReference>
<dbReference type="PANTHER" id="PTHR43606:SF2">
    <property type="entry name" value="ALKALINE PHOSPHATASE FAMILY PROTEIN (AFU_ORTHOLOGUE AFUA_5G03860)"/>
    <property type="match status" value="1"/>
</dbReference>
<proteinExistence type="predicted"/>
<dbReference type="InterPro" id="IPR006311">
    <property type="entry name" value="TAT_signal"/>
</dbReference>
<dbReference type="InterPro" id="IPR018946">
    <property type="entry name" value="PhoD-like_MPP"/>
</dbReference>
<dbReference type="Pfam" id="PF16655">
    <property type="entry name" value="PhoD_N"/>
    <property type="match status" value="1"/>
</dbReference>
<feature type="domain" description="Phospholipase D N-terminal" evidence="3">
    <location>
        <begin position="43"/>
        <end position="139"/>
    </location>
</feature>
<dbReference type="Proteomes" id="UP000734823">
    <property type="component" value="Unassembled WGS sequence"/>
</dbReference>
<accession>A0ABR7L507</accession>
<feature type="domain" description="PhoD-like phosphatase metallophosphatase" evidence="2">
    <location>
        <begin position="154"/>
        <end position="509"/>
    </location>
</feature>
<sequence>MTPTTSFDRRAFLRTSAVAGGALLVPAALATSAGAAAVPQFAHGVASGDPLPDGVLLWTRVTPTPDATPGSGAGPEVELRWDVATDPAFTDVVQSGAAATGPARDHTVKVEAGGLASATVYYYRFTLDGVASATGRTRTAPAVDADVRKLRLGQVSCSNWQAGYFSAYRHLAARSDLDGVLHVGDYLYEYQVGGFGAGGVTVRPHEPSHEMLSLADYRRRHAQYKTDPDLQALHAAQPWFITWDDHEYANDTWSGGADNHQPNEGDWNTRKAAARQAYFEWMPVRQGPDGQIYRRFRWGRLAELSLLDLRSYRSLQTTPSSGDPHDPARTITGDPQMAWLKSGLSGTDATWKLVGNSVMITPIAVGNVEARFLEALGSLLGLPIGGVAANADAWDGYTADRRELLGHLKDNRVKNTVFLTGDIHSSWGADVPIDRSSYWYNGNSVATEFVTTSVTSDNIDDILKIPARTGSVVAETALYAGNWHLKYIELDSHGYSVVDVNPERVQMDWYYVTDRLSPTSGAKHAKSLATPVGTQRVKPAGAPVVQAMP</sequence>
<feature type="signal peptide" evidence="1">
    <location>
        <begin position="1"/>
        <end position="30"/>
    </location>
</feature>
<evidence type="ECO:0000259" key="3">
    <source>
        <dbReference type="Pfam" id="PF16655"/>
    </source>
</evidence>
<dbReference type="InterPro" id="IPR052900">
    <property type="entry name" value="Phospholipid_Metab_Enz"/>
</dbReference>
<comment type="caution">
    <text evidence="4">The sequence shown here is derived from an EMBL/GenBank/DDBJ whole genome shotgun (WGS) entry which is preliminary data.</text>
</comment>
<evidence type="ECO:0000259" key="2">
    <source>
        <dbReference type="Pfam" id="PF09423"/>
    </source>
</evidence>
<evidence type="ECO:0000313" key="5">
    <source>
        <dbReference type="Proteomes" id="UP000734823"/>
    </source>
</evidence>
<dbReference type="CDD" id="cd07389">
    <property type="entry name" value="MPP_PhoD"/>
    <property type="match status" value="1"/>
</dbReference>
<dbReference type="Gene3D" id="3.60.21.70">
    <property type="entry name" value="PhoD-like phosphatase"/>
    <property type="match status" value="1"/>
</dbReference>
<dbReference type="InterPro" id="IPR038607">
    <property type="entry name" value="PhoD-like_sf"/>
</dbReference>
<dbReference type="InterPro" id="IPR029052">
    <property type="entry name" value="Metallo-depent_PP-like"/>
</dbReference>
<organism evidence="4 5">
    <name type="scientific">Actinokineospora xionganensis</name>
    <dbReference type="NCBI Taxonomy" id="2684470"/>
    <lineage>
        <taxon>Bacteria</taxon>
        <taxon>Bacillati</taxon>
        <taxon>Actinomycetota</taxon>
        <taxon>Actinomycetes</taxon>
        <taxon>Pseudonocardiales</taxon>
        <taxon>Pseudonocardiaceae</taxon>
        <taxon>Actinokineospora</taxon>
    </lineage>
</organism>
<dbReference type="Gene3D" id="2.60.40.380">
    <property type="entry name" value="Purple acid phosphatase-like, N-terminal"/>
    <property type="match status" value="1"/>
</dbReference>
<evidence type="ECO:0000313" key="4">
    <source>
        <dbReference type="EMBL" id="MBC6447767.1"/>
    </source>
</evidence>
<keyword evidence="1" id="KW-0732">Signal</keyword>
<dbReference type="Pfam" id="PF09423">
    <property type="entry name" value="PhoD"/>
    <property type="match status" value="1"/>
</dbReference>
<gene>
    <name evidence="4" type="ORF">GPZ80_11345</name>
</gene>
<dbReference type="PROSITE" id="PS51318">
    <property type="entry name" value="TAT"/>
    <property type="match status" value="1"/>
</dbReference>
<protein>
    <submittedName>
        <fullName evidence="4">Alkaline phosphatase D family protein</fullName>
    </submittedName>
</protein>
<evidence type="ECO:0000256" key="1">
    <source>
        <dbReference type="SAM" id="SignalP"/>
    </source>
</evidence>
<dbReference type="EMBL" id="JABVED010000005">
    <property type="protein sequence ID" value="MBC6447767.1"/>
    <property type="molecule type" value="Genomic_DNA"/>
</dbReference>
<dbReference type="PANTHER" id="PTHR43606">
    <property type="entry name" value="PHOSPHATASE, PUTATIVE (AFU_ORTHOLOGUE AFUA_6G08710)-RELATED"/>
    <property type="match status" value="1"/>
</dbReference>
<dbReference type="SUPFAM" id="SSF56300">
    <property type="entry name" value="Metallo-dependent phosphatases"/>
    <property type="match status" value="1"/>
</dbReference>
<reference evidence="4 5" key="1">
    <citation type="submission" date="2020-06" db="EMBL/GenBank/DDBJ databases">
        <title>Actinokineospora xiongansis sp. nov., isolated from soil of Baiyangdian.</title>
        <authorList>
            <person name="Zhang X."/>
        </authorList>
    </citation>
    <scope>NUCLEOTIDE SEQUENCE [LARGE SCALE GENOMIC DNA]</scope>
    <source>
        <strain evidence="4 5">HBU206404</strain>
    </source>
</reference>
<keyword evidence="5" id="KW-1185">Reference proteome</keyword>